<evidence type="ECO:0000313" key="1">
    <source>
        <dbReference type="EMBL" id="MFC4349595.1"/>
    </source>
</evidence>
<comment type="caution">
    <text evidence="1">The sequence shown here is derived from an EMBL/GenBank/DDBJ whole genome shotgun (WGS) entry which is preliminary data.</text>
</comment>
<protein>
    <submittedName>
        <fullName evidence="1">Uncharacterized protein</fullName>
    </submittedName>
</protein>
<sequence>MGQFSMEIYHSTGSLLSGNQQSQVEIANEVFTVSPQELEDAKNVITLSNEARGDGKAATSIDNKMIDPPVVLRAQAMLTRRTRQVST</sequence>
<name>A0ABV8UEK3_9PROT</name>
<gene>
    <name evidence="1" type="ORF">ACFO5Q_17225</name>
</gene>
<dbReference type="Gene3D" id="3.20.20.60">
    <property type="entry name" value="Phosphoenolpyruvate-binding domains"/>
    <property type="match status" value="1"/>
</dbReference>
<evidence type="ECO:0000313" key="2">
    <source>
        <dbReference type="Proteomes" id="UP001595776"/>
    </source>
</evidence>
<accession>A0ABV8UEK3</accession>
<reference evidence="2" key="1">
    <citation type="journal article" date="2019" name="Int. J. Syst. Evol. Microbiol.">
        <title>The Global Catalogue of Microorganisms (GCM) 10K type strain sequencing project: providing services to taxonomists for standard genome sequencing and annotation.</title>
        <authorList>
            <consortium name="The Broad Institute Genomics Platform"/>
            <consortium name="The Broad Institute Genome Sequencing Center for Infectious Disease"/>
            <person name="Wu L."/>
            <person name="Ma J."/>
        </authorList>
    </citation>
    <scope>NUCLEOTIDE SEQUENCE [LARGE SCALE GENOMIC DNA]</scope>
    <source>
        <strain evidence="2">CGMCC 1.15304</strain>
    </source>
</reference>
<dbReference type="EMBL" id="JBHSCR010000034">
    <property type="protein sequence ID" value="MFC4349595.1"/>
    <property type="molecule type" value="Genomic_DNA"/>
</dbReference>
<dbReference type="Proteomes" id="UP001595776">
    <property type="component" value="Unassembled WGS sequence"/>
</dbReference>
<proteinExistence type="predicted"/>
<keyword evidence="2" id="KW-1185">Reference proteome</keyword>
<organism evidence="1 2">
    <name type="scientific">Kordiimonas lipolytica</name>
    <dbReference type="NCBI Taxonomy" id="1662421"/>
    <lineage>
        <taxon>Bacteria</taxon>
        <taxon>Pseudomonadati</taxon>
        <taxon>Pseudomonadota</taxon>
        <taxon>Alphaproteobacteria</taxon>
        <taxon>Kordiimonadales</taxon>
        <taxon>Kordiimonadaceae</taxon>
        <taxon>Kordiimonas</taxon>
    </lineage>
</organism>
<dbReference type="InterPro" id="IPR040442">
    <property type="entry name" value="Pyrv_kinase-like_dom_sf"/>
</dbReference>
<dbReference type="RefSeq" id="WP_068147248.1">
    <property type="nucleotide sequence ID" value="NZ_JBHSCR010000034.1"/>
</dbReference>